<sequence length="338" mass="37636">MTTNKSTIEEMNGDNAAAAPSERVAAVPMIEIKGLAKQFGSFHALKGIDLTIAKGTVFGFVGPNGAGKSTTMSILATLMAPTSGYAKVDGIDVTKQPHEVRKRIGYMPDFFGVYDQFKTVEYLHFYGASYGIPKAEREQLIPQLLELVNLSDKKDAYVDTLSRGMKQRLCLARCLVHDPELLILDEPASGLDPRARIEMREILRELKSMGKTIIISSHILPELAEMVDEIGVIEHGQMIAQGNVADIQNRMRVKRFLHIRFLDREDEAEGFLRDRPYVNRLLRDERGIQVHFGGQDEEQSELLHDLIGAGFKLVSYSEAQTNLEDVFLEITKGGDGAQ</sequence>
<accession>A0ABT9UAL2</accession>
<dbReference type="InterPro" id="IPR003439">
    <property type="entry name" value="ABC_transporter-like_ATP-bd"/>
</dbReference>
<comment type="similarity">
    <text evidence="1">Belongs to the ABC transporter superfamily.</text>
</comment>
<evidence type="ECO:0000256" key="4">
    <source>
        <dbReference type="ARBA" id="ARBA00022840"/>
    </source>
</evidence>
<dbReference type="Pfam" id="PF00005">
    <property type="entry name" value="ABC_tran"/>
    <property type="match status" value="1"/>
</dbReference>
<evidence type="ECO:0000256" key="3">
    <source>
        <dbReference type="ARBA" id="ARBA00022741"/>
    </source>
</evidence>
<dbReference type="SUPFAM" id="SSF52540">
    <property type="entry name" value="P-loop containing nucleoside triphosphate hydrolases"/>
    <property type="match status" value="1"/>
</dbReference>
<feature type="domain" description="ABC transporter" evidence="5">
    <location>
        <begin position="30"/>
        <end position="260"/>
    </location>
</feature>
<dbReference type="GO" id="GO:0005524">
    <property type="term" value="F:ATP binding"/>
    <property type="evidence" value="ECO:0007669"/>
    <property type="project" value="UniProtKB-KW"/>
</dbReference>
<dbReference type="PROSITE" id="PS50893">
    <property type="entry name" value="ABC_TRANSPORTER_2"/>
    <property type="match status" value="1"/>
</dbReference>
<reference evidence="6 7" key="1">
    <citation type="submission" date="2023-07" db="EMBL/GenBank/DDBJ databases">
        <title>Sorghum-associated microbial communities from plants grown in Nebraska, USA.</title>
        <authorList>
            <person name="Schachtman D."/>
        </authorList>
    </citation>
    <scope>NUCLEOTIDE SEQUENCE [LARGE SCALE GENOMIC DNA]</scope>
    <source>
        <strain evidence="6 7">CC482</strain>
    </source>
</reference>
<evidence type="ECO:0000256" key="2">
    <source>
        <dbReference type="ARBA" id="ARBA00022448"/>
    </source>
</evidence>
<dbReference type="InterPro" id="IPR003593">
    <property type="entry name" value="AAA+_ATPase"/>
</dbReference>
<dbReference type="SMART" id="SM00382">
    <property type="entry name" value="AAA"/>
    <property type="match status" value="1"/>
</dbReference>
<dbReference type="EMBL" id="JAUSSU010000023">
    <property type="protein sequence ID" value="MDQ0116683.1"/>
    <property type="molecule type" value="Genomic_DNA"/>
</dbReference>
<keyword evidence="2" id="KW-0813">Transport</keyword>
<dbReference type="Gene3D" id="3.40.50.300">
    <property type="entry name" value="P-loop containing nucleotide triphosphate hydrolases"/>
    <property type="match status" value="1"/>
</dbReference>
<dbReference type="PANTHER" id="PTHR43335:SF3">
    <property type="entry name" value="ABC TRANSPORTER"/>
    <property type="match status" value="1"/>
</dbReference>
<keyword evidence="7" id="KW-1185">Reference proteome</keyword>
<evidence type="ECO:0000313" key="6">
    <source>
        <dbReference type="EMBL" id="MDQ0116683.1"/>
    </source>
</evidence>
<dbReference type="CDD" id="cd03230">
    <property type="entry name" value="ABC_DR_subfamily_A"/>
    <property type="match status" value="1"/>
</dbReference>
<evidence type="ECO:0000256" key="1">
    <source>
        <dbReference type="ARBA" id="ARBA00005417"/>
    </source>
</evidence>
<name>A0ABT9UAL2_PAEHA</name>
<dbReference type="PANTHER" id="PTHR43335">
    <property type="entry name" value="ABC TRANSPORTER, ATP-BINDING PROTEIN"/>
    <property type="match status" value="1"/>
</dbReference>
<gene>
    <name evidence="6" type="ORF">J2T15_006165</name>
</gene>
<keyword evidence="3" id="KW-0547">Nucleotide-binding</keyword>
<protein>
    <submittedName>
        <fullName evidence="6">ABC-2 type transport system ATP-binding protein</fullName>
    </submittedName>
</protein>
<evidence type="ECO:0000313" key="7">
    <source>
        <dbReference type="Proteomes" id="UP001229346"/>
    </source>
</evidence>
<dbReference type="InterPro" id="IPR027417">
    <property type="entry name" value="P-loop_NTPase"/>
</dbReference>
<proteinExistence type="inferred from homology"/>
<keyword evidence="4 6" id="KW-0067">ATP-binding</keyword>
<organism evidence="6 7">
    <name type="scientific">Paenibacillus harenae</name>
    <dbReference type="NCBI Taxonomy" id="306543"/>
    <lineage>
        <taxon>Bacteria</taxon>
        <taxon>Bacillati</taxon>
        <taxon>Bacillota</taxon>
        <taxon>Bacilli</taxon>
        <taxon>Bacillales</taxon>
        <taxon>Paenibacillaceae</taxon>
        <taxon>Paenibacillus</taxon>
    </lineage>
</organism>
<dbReference type="Proteomes" id="UP001229346">
    <property type="component" value="Unassembled WGS sequence"/>
</dbReference>
<evidence type="ECO:0000259" key="5">
    <source>
        <dbReference type="PROSITE" id="PS50893"/>
    </source>
</evidence>
<comment type="caution">
    <text evidence="6">The sequence shown here is derived from an EMBL/GenBank/DDBJ whole genome shotgun (WGS) entry which is preliminary data.</text>
</comment>